<protein>
    <recommendedName>
        <fullName evidence="3">Spectinomycin phosphotransferase</fullName>
    </recommendedName>
</protein>
<keyword evidence="2" id="KW-1185">Reference proteome</keyword>
<dbReference type="SUPFAM" id="SSF56112">
    <property type="entry name" value="Protein kinase-like (PK-like)"/>
    <property type="match status" value="1"/>
</dbReference>
<dbReference type="Gene3D" id="1.20.58.840">
    <property type="match status" value="1"/>
</dbReference>
<reference evidence="2" key="1">
    <citation type="journal article" date="2019" name="Int. J. Syst. Evol. Microbiol.">
        <title>The Global Catalogue of Microorganisms (GCM) 10K type strain sequencing project: providing services to taxonomists for standard genome sequencing and annotation.</title>
        <authorList>
            <consortium name="The Broad Institute Genomics Platform"/>
            <consortium name="The Broad Institute Genome Sequencing Center for Infectious Disease"/>
            <person name="Wu L."/>
            <person name="Ma J."/>
        </authorList>
    </citation>
    <scope>NUCLEOTIDE SEQUENCE [LARGE SCALE GENOMIC DNA]</scope>
    <source>
        <strain evidence="2">XZYJ18</strain>
    </source>
</reference>
<comment type="caution">
    <text evidence="1">The sequence shown here is derived from an EMBL/GenBank/DDBJ whole genome shotgun (WGS) entry which is preliminary data.</text>
</comment>
<dbReference type="Gene3D" id="1.10.510.10">
    <property type="entry name" value="Transferase(Phosphotransferase) domain 1"/>
    <property type="match status" value="1"/>
</dbReference>
<dbReference type="RefSeq" id="WP_378571697.1">
    <property type="nucleotide sequence ID" value="NZ_JBHSFQ010000003.1"/>
</dbReference>
<evidence type="ECO:0008006" key="3">
    <source>
        <dbReference type="Google" id="ProtNLM"/>
    </source>
</evidence>
<evidence type="ECO:0000313" key="1">
    <source>
        <dbReference type="EMBL" id="MFC4561075.1"/>
    </source>
</evidence>
<sequence>MLYRPAELDDRDLLEALKEWGIDAGTAAYAAVGFGDHHWTATGGDGRRWFITVADLEQKTAPGVPVDAALEDLRRAMDTAADLRAGAAHGGTRGARPGDADGLDFVVAPLRTAGGATVRRLGERFALSAFPFATGEAGGFGREFDAAERREVVDLLAALHGRRPPASTPARPPRVPGRDGLDRVLAETDRPWTAGPFSEAARALLGGHAEGLRAGLARFDRLAERVARRTGDLVVTHGEPHRANLLRREGAAGGFLLVDWDTVGLAVPERDLWHVTADPGDLARYEAATGYAPDPSAMELYRLRWDVEELVIYAGWFRAPHERTADIEQAWAGLIESVERLAGRA</sequence>
<gene>
    <name evidence="1" type="ORF">ACFO4E_04310</name>
</gene>
<proteinExistence type="predicted"/>
<dbReference type="Proteomes" id="UP001595923">
    <property type="component" value="Unassembled WGS sequence"/>
</dbReference>
<accession>A0ABV9DSX9</accession>
<evidence type="ECO:0000313" key="2">
    <source>
        <dbReference type="Proteomes" id="UP001595923"/>
    </source>
</evidence>
<organism evidence="1 2">
    <name type="scientific">Nocardiopsis mangrovi</name>
    <dbReference type="NCBI Taxonomy" id="1179818"/>
    <lineage>
        <taxon>Bacteria</taxon>
        <taxon>Bacillati</taxon>
        <taxon>Actinomycetota</taxon>
        <taxon>Actinomycetes</taxon>
        <taxon>Streptosporangiales</taxon>
        <taxon>Nocardiopsidaceae</taxon>
        <taxon>Nocardiopsis</taxon>
    </lineage>
</organism>
<name>A0ABV9DSX9_9ACTN</name>
<dbReference type="InterPro" id="IPR011009">
    <property type="entry name" value="Kinase-like_dom_sf"/>
</dbReference>
<dbReference type="EMBL" id="JBHSFQ010000003">
    <property type="protein sequence ID" value="MFC4561075.1"/>
    <property type="molecule type" value="Genomic_DNA"/>
</dbReference>